<dbReference type="SUPFAM" id="SSF52540">
    <property type="entry name" value="P-loop containing nucleoside triphosphate hydrolases"/>
    <property type="match status" value="2"/>
</dbReference>
<keyword evidence="4" id="KW-1185">Reference proteome</keyword>
<reference evidence="3" key="1">
    <citation type="journal article" date="2023" name="G3 (Bethesda)">
        <title>Whole genome assemblies of Zophobas morio and Tenebrio molitor.</title>
        <authorList>
            <person name="Kaur S."/>
            <person name="Stinson S.A."/>
            <person name="diCenzo G.C."/>
        </authorList>
    </citation>
    <scope>NUCLEOTIDE SEQUENCE</scope>
    <source>
        <strain evidence="3">QUZm001</strain>
    </source>
</reference>
<keyword evidence="1" id="KW-0547">Nucleotide-binding</keyword>
<comment type="caution">
    <text evidence="3">The sequence shown here is derived from an EMBL/GenBank/DDBJ whole genome shotgun (WGS) entry which is preliminary data.</text>
</comment>
<sequence>MVLKLIRDCFRDRACRLGSISIDLLLQIEPSRQKREILNNQITGKNKTAREKDETSVKSFSFKDLNLQKQVIDNTTRSSSNNSYKSEELVVVLNIIDWFCLRKSCSCVVNNYEGAASSTVVEIADLSAFYRFSVAKEVILSPILSNETNLLLMQSPVTSQYRYNPGTLPPPGHVVAQLMFKIVRKGSLISLRLLDGSLLLLAITEIFFSGPSRLKSTKDDFFAVSSECSVVVTRPCVILFDDLESLFPRNVDDEDLLQLRYTFVTLFSNPHEEISIIGITSNESHVHPSVLPAFIDKVSIKEISQCQRIALLEEKLTSFRLEGVDKEDLAEVCQGLEAVDLFLFFRSLIDCDGSTPVTLDDYRALSKKIRLRRSGKDKARLMPNHSASMKRSLYIIDGGPRVLRQYLRHRDLFGQTKFTLNNGLLLYGPPGTGKTMIAKALAYEASAQFLSFNIPELIYSELVQIGESEKRISTIYARARSMAPCVLFFDEMQAVFGHRDVSTTFERTVLSQLLYELDSSSPLSGVFLLAATNAPWSVDPSLLRPGRLDEAIFVSPPDLDTRGIRTCAAKTQPFKRDKLLLEELIRRLLAGRPVSSLVDTKLVAAKTPLFTG</sequence>
<dbReference type="InterPro" id="IPR003593">
    <property type="entry name" value="AAA+_ATPase"/>
</dbReference>
<dbReference type="Gene3D" id="3.40.50.300">
    <property type="entry name" value="P-loop containing nucleotide triphosphate hydrolases"/>
    <property type="match status" value="1"/>
</dbReference>
<keyword evidence="1" id="KW-0067">ATP-binding</keyword>
<name>A0AA38M077_9CUCU</name>
<dbReference type="InterPro" id="IPR003960">
    <property type="entry name" value="ATPase_AAA_CS"/>
</dbReference>
<dbReference type="PROSITE" id="PS00674">
    <property type="entry name" value="AAA"/>
    <property type="match status" value="1"/>
</dbReference>
<dbReference type="GO" id="GO:0005524">
    <property type="term" value="F:ATP binding"/>
    <property type="evidence" value="ECO:0007669"/>
    <property type="project" value="UniProtKB-KW"/>
</dbReference>
<evidence type="ECO:0000313" key="3">
    <source>
        <dbReference type="EMBL" id="KAJ3622600.1"/>
    </source>
</evidence>
<accession>A0AA38M077</accession>
<evidence type="ECO:0000313" key="4">
    <source>
        <dbReference type="Proteomes" id="UP001168821"/>
    </source>
</evidence>
<protein>
    <recommendedName>
        <fullName evidence="2">AAA+ ATPase domain-containing protein</fullName>
    </recommendedName>
</protein>
<comment type="similarity">
    <text evidence="1">Belongs to the AAA ATPase family.</text>
</comment>
<dbReference type="SMART" id="SM00382">
    <property type="entry name" value="AAA"/>
    <property type="match status" value="1"/>
</dbReference>
<dbReference type="PANTHER" id="PTHR23077">
    <property type="entry name" value="AAA-FAMILY ATPASE"/>
    <property type="match status" value="1"/>
</dbReference>
<dbReference type="InterPro" id="IPR050168">
    <property type="entry name" value="AAA_ATPase_domain"/>
</dbReference>
<dbReference type="InterPro" id="IPR003959">
    <property type="entry name" value="ATPase_AAA_core"/>
</dbReference>
<dbReference type="Pfam" id="PF00004">
    <property type="entry name" value="AAA"/>
    <property type="match status" value="1"/>
</dbReference>
<dbReference type="InterPro" id="IPR027417">
    <property type="entry name" value="P-loop_NTPase"/>
</dbReference>
<evidence type="ECO:0000259" key="2">
    <source>
        <dbReference type="SMART" id="SM00382"/>
    </source>
</evidence>
<dbReference type="AlphaFoldDB" id="A0AA38M077"/>
<proteinExistence type="inferred from homology"/>
<gene>
    <name evidence="3" type="ORF">Zmor_004466</name>
</gene>
<dbReference type="Proteomes" id="UP001168821">
    <property type="component" value="Unassembled WGS sequence"/>
</dbReference>
<dbReference type="EMBL" id="JALNTZ010001841">
    <property type="protein sequence ID" value="KAJ3622600.1"/>
    <property type="molecule type" value="Genomic_DNA"/>
</dbReference>
<organism evidence="3 4">
    <name type="scientific">Zophobas morio</name>
    <dbReference type="NCBI Taxonomy" id="2755281"/>
    <lineage>
        <taxon>Eukaryota</taxon>
        <taxon>Metazoa</taxon>
        <taxon>Ecdysozoa</taxon>
        <taxon>Arthropoda</taxon>
        <taxon>Hexapoda</taxon>
        <taxon>Insecta</taxon>
        <taxon>Pterygota</taxon>
        <taxon>Neoptera</taxon>
        <taxon>Endopterygota</taxon>
        <taxon>Coleoptera</taxon>
        <taxon>Polyphaga</taxon>
        <taxon>Cucujiformia</taxon>
        <taxon>Tenebrionidae</taxon>
        <taxon>Zophobas</taxon>
    </lineage>
</organism>
<evidence type="ECO:0000256" key="1">
    <source>
        <dbReference type="RuleBase" id="RU003651"/>
    </source>
</evidence>
<dbReference type="GO" id="GO:0016887">
    <property type="term" value="F:ATP hydrolysis activity"/>
    <property type="evidence" value="ECO:0007669"/>
    <property type="project" value="InterPro"/>
</dbReference>
<dbReference type="PANTHER" id="PTHR23077:SF117">
    <property type="entry name" value="AAA+ ATPASE DOMAIN-CONTAINING PROTEIN"/>
    <property type="match status" value="1"/>
</dbReference>
<feature type="domain" description="AAA+ ATPase" evidence="2">
    <location>
        <begin position="420"/>
        <end position="558"/>
    </location>
</feature>